<organism evidence="8 9">
    <name type="scientific">Pinibacter aurantiacus</name>
    <dbReference type="NCBI Taxonomy" id="2851599"/>
    <lineage>
        <taxon>Bacteria</taxon>
        <taxon>Pseudomonadati</taxon>
        <taxon>Bacteroidota</taxon>
        <taxon>Chitinophagia</taxon>
        <taxon>Chitinophagales</taxon>
        <taxon>Chitinophagaceae</taxon>
        <taxon>Pinibacter</taxon>
    </lineage>
</organism>
<dbReference type="InterPro" id="IPR012910">
    <property type="entry name" value="Plug_dom"/>
</dbReference>
<dbReference type="AlphaFoldDB" id="A0A9E2S691"/>
<evidence type="ECO:0000256" key="2">
    <source>
        <dbReference type="ARBA" id="ARBA00023136"/>
    </source>
</evidence>
<gene>
    <name evidence="8" type="ORF">KTO63_01065</name>
</gene>
<keyword evidence="1 4" id="KW-0813">Transport</keyword>
<dbReference type="RefSeq" id="WP_217789263.1">
    <property type="nucleotide sequence ID" value="NZ_JAHSPG010000001.1"/>
</dbReference>
<keyword evidence="4" id="KW-1134">Transmembrane beta strand</keyword>
<dbReference type="SMART" id="SM00965">
    <property type="entry name" value="STN"/>
    <property type="match status" value="1"/>
</dbReference>
<dbReference type="InterPro" id="IPR039426">
    <property type="entry name" value="TonB-dep_rcpt-like"/>
</dbReference>
<dbReference type="Pfam" id="PF00593">
    <property type="entry name" value="TonB_dep_Rec_b-barrel"/>
    <property type="match status" value="1"/>
</dbReference>
<evidence type="ECO:0000256" key="4">
    <source>
        <dbReference type="PROSITE-ProRule" id="PRU01360"/>
    </source>
</evidence>
<evidence type="ECO:0000313" key="9">
    <source>
        <dbReference type="Proteomes" id="UP000812270"/>
    </source>
</evidence>
<dbReference type="PROSITE" id="PS52016">
    <property type="entry name" value="TONB_DEPENDENT_REC_3"/>
    <property type="match status" value="1"/>
</dbReference>
<dbReference type="InterPro" id="IPR023996">
    <property type="entry name" value="TonB-dep_OMP_SusC/RagA"/>
</dbReference>
<comment type="subcellular location">
    <subcellularLocation>
        <location evidence="4">Cell outer membrane</location>
        <topology evidence="4">Multi-pass membrane protein</topology>
    </subcellularLocation>
</comment>
<feature type="signal peptide" evidence="6">
    <location>
        <begin position="1"/>
        <end position="17"/>
    </location>
</feature>
<keyword evidence="3 4" id="KW-0998">Cell outer membrane</keyword>
<keyword evidence="9" id="KW-1185">Reference proteome</keyword>
<keyword evidence="2 4" id="KW-0472">Membrane</keyword>
<dbReference type="InterPro" id="IPR023997">
    <property type="entry name" value="TonB-dep_OMP_SusC/RagA_CS"/>
</dbReference>
<name>A0A9E2S691_9BACT</name>
<evidence type="ECO:0000256" key="5">
    <source>
        <dbReference type="RuleBase" id="RU003357"/>
    </source>
</evidence>
<dbReference type="Pfam" id="PF07660">
    <property type="entry name" value="STN"/>
    <property type="match status" value="1"/>
</dbReference>
<keyword evidence="6" id="KW-0732">Signal</keyword>
<dbReference type="NCBIfam" id="TIGR04056">
    <property type="entry name" value="OMP_RagA_SusC"/>
    <property type="match status" value="1"/>
</dbReference>
<comment type="caution">
    <text evidence="8">The sequence shown here is derived from an EMBL/GenBank/DDBJ whole genome shotgun (WGS) entry which is preliminary data.</text>
</comment>
<dbReference type="Pfam" id="PF07715">
    <property type="entry name" value="Plug"/>
    <property type="match status" value="1"/>
</dbReference>
<evidence type="ECO:0000256" key="3">
    <source>
        <dbReference type="ARBA" id="ARBA00023237"/>
    </source>
</evidence>
<dbReference type="InterPro" id="IPR000531">
    <property type="entry name" value="Beta-barrel_TonB"/>
</dbReference>
<proteinExistence type="inferred from homology"/>
<keyword evidence="4" id="KW-0812">Transmembrane</keyword>
<evidence type="ECO:0000259" key="7">
    <source>
        <dbReference type="SMART" id="SM00965"/>
    </source>
</evidence>
<evidence type="ECO:0000313" key="8">
    <source>
        <dbReference type="EMBL" id="MBV4355717.1"/>
    </source>
</evidence>
<feature type="chain" id="PRO_5039600222" evidence="6">
    <location>
        <begin position="18"/>
        <end position="1147"/>
    </location>
</feature>
<dbReference type="Pfam" id="PF13715">
    <property type="entry name" value="CarbopepD_reg_2"/>
    <property type="match status" value="1"/>
</dbReference>
<accession>A0A9E2S691</accession>
<evidence type="ECO:0000256" key="6">
    <source>
        <dbReference type="SAM" id="SignalP"/>
    </source>
</evidence>
<reference evidence="8" key="1">
    <citation type="submission" date="2021-06" db="EMBL/GenBank/DDBJ databases">
        <authorList>
            <person name="Huq M.A."/>
        </authorList>
    </citation>
    <scope>NUCLEOTIDE SEQUENCE</scope>
    <source>
        <strain evidence="8">MAH-26</strain>
    </source>
</reference>
<keyword evidence="5" id="KW-0798">TonB box</keyword>
<sequence>MKLTAFILLIFSLSVSASGRGQNITISLKNASLETVFKEIQKQSDYNFVYNSRLVKTAKSIDVDVRSASVEDVLRQCFKGQPLTYSIEEKTVIIKPSPHVIIITENETADPVHGVVTDRTGHPLQGVSVLNKKTKKGTKTGPNGEFTLHASVNDVLAFSIVGYKSIDKKIDNTDIALVIPLEIEVSSLTETVVIGYGTSQRKDLTGSVATIAAKDIQDIPFATVDNALAGKAAGVEVTKTDGTPGGAVRIRVRGSTSLLGGNDPLYVIDGVPMQVQSAYINPGYDVSSPVGNDVTGSGGVSAGMSTAFVNGLNNLGGLNIDDIESISILKDASAAAIYGSKAANGVVLITTKRGKKDMKPVITFSYYGTVSMLAKKPKLLDASQYKTLLQEAAVNDNAARVAAGRAPRPEAVKIVNDPNYFGKYNTDWVDLVTRTAFANNAEVSVQGGGGSTRYYTSFAYNNTPGVVVGTDYERVSGKVNLETEFSKHFKFITNLNLGYVNQNITNGAYQQALRARPDWSPYDSTGAFQNFATVAASYLGYENPLAMTTAVNNSKSTSLLGSISAIYDFNPHLQFKSTVSLNSQNYTQKLYTPDYLQIGSFYGNVSSNGGIGNNANSRFTDWFIENTLGYTNKWKDIHAVNILGGFSYETVKTSFFSATASGYPNNDVLNNLSSATTPIYTQGDQPNKPQSYLVSYYLRANYTLMDKYLFTFTGRADGSSKFGPDNRFGYFPSGAVAWRLSNENFLKNVKWIEDIKIRGSYGLTGTQNIGDQKYRTLYSPLAYAGTNALVPTQLGNPALKWETTKQADFGADVSLFGNRLQATFDYYRKQTDGALLALPVPPSSSYSTLLENTVDIRNTGYELSISGDIIRTRNFRWNASVNITWNKSLVTKLNNNADLTGIPDKTGLEYGNTTLIEGQPLGLITGMKVDGIIKSQKDLDDYKQRLNFIGNIVFPYLNIGDPMFQLDSTGYPDFHVVIANAAPKYYGGFSQGFSYKNWDLNLYFLFSHGGKLMWGDHVSSIKFIGTPNANQVMLDRYNPENTGTNLPRLLWNDQIIYNSSLSIFNSSYLKLRTLSLNYRFNKTPWMTRTGISNASVYATATNLFTITKYPGNDPETSDDAYSVAGGYFDVSNYPAVRTISIGLKVGF</sequence>
<dbReference type="NCBIfam" id="TIGR04057">
    <property type="entry name" value="SusC_RagA_signa"/>
    <property type="match status" value="1"/>
</dbReference>
<keyword evidence="8" id="KW-0675">Receptor</keyword>
<protein>
    <submittedName>
        <fullName evidence="8">TonB-dependent receptor</fullName>
    </submittedName>
</protein>
<evidence type="ECO:0000256" key="1">
    <source>
        <dbReference type="ARBA" id="ARBA00022448"/>
    </source>
</evidence>
<dbReference type="GO" id="GO:0009279">
    <property type="term" value="C:cell outer membrane"/>
    <property type="evidence" value="ECO:0007669"/>
    <property type="project" value="UniProtKB-SubCell"/>
</dbReference>
<feature type="domain" description="Secretin/TonB short N-terminal" evidence="7">
    <location>
        <begin position="46"/>
        <end position="97"/>
    </location>
</feature>
<dbReference type="EMBL" id="JAHSPG010000001">
    <property type="protein sequence ID" value="MBV4355717.1"/>
    <property type="molecule type" value="Genomic_DNA"/>
</dbReference>
<comment type="similarity">
    <text evidence="4 5">Belongs to the TonB-dependent receptor family.</text>
</comment>
<dbReference type="InterPro" id="IPR011662">
    <property type="entry name" value="Secretin/TonB_short_N"/>
</dbReference>
<dbReference type="Proteomes" id="UP000812270">
    <property type="component" value="Unassembled WGS sequence"/>
</dbReference>